<dbReference type="AlphaFoldDB" id="A0ABD3WZL6"/>
<feature type="domain" description="Mitochondria-eating protein C-terminal" evidence="14">
    <location>
        <begin position="296"/>
        <end position="492"/>
    </location>
</feature>
<keyword evidence="8" id="KW-0175">Coiled coil</keyword>
<gene>
    <name evidence="15" type="ORF">ACJMK2_031144</name>
</gene>
<comment type="subcellular location">
    <subcellularLocation>
        <location evidence="3">Cytoplasm</location>
    </subcellularLocation>
    <subcellularLocation>
        <location evidence="2">Mitochondrion matrix</location>
    </subcellularLocation>
    <subcellularLocation>
        <location evidence="1">Mitochondrion outer membrane</location>
    </subcellularLocation>
</comment>
<evidence type="ECO:0000256" key="10">
    <source>
        <dbReference type="ARBA" id="ARBA00023128"/>
    </source>
</evidence>
<reference evidence="15 16" key="1">
    <citation type="submission" date="2024-11" db="EMBL/GenBank/DDBJ databases">
        <title>Chromosome-level genome assembly of the freshwater bivalve Anodonta woodiana.</title>
        <authorList>
            <person name="Chen X."/>
        </authorList>
    </citation>
    <scope>NUCLEOTIDE SEQUENCE [LARGE SCALE GENOMIC DNA]</scope>
    <source>
        <strain evidence="15">MN2024</strain>
        <tissue evidence="15">Gills</tissue>
    </source>
</reference>
<dbReference type="GO" id="GO:0005759">
    <property type="term" value="C:mitochondrial matrix"/>
    <property type="evidence" value="ECO:0007669"/>
    <property type="project" value="UniProtKB-SubCell"/>
</dbReference>
<feature type="compositionally biased region" description="Low complexity" evidence="13">
    <location>
        <begin position="94"/>
        <end position="105"/>
    </location>
</feature>
<evidence type="ECO:0000256" key="12">
    <source>
        <dbReference type="ARBA" id="ARBA00032687"/>
    </source>
</evidence>
<keyword evidence="16" id="KW-1185">Reference proteome</keyword>
<keyword evidence="9" id="KW-0446">Lipid-binding</keyword>
<proteinExistence type="inferred from homology"/>
<organism evidence="15 16">
    <name type="scientific">Sinanodonta woodiana</name>
    <name type="common">Chinese pond mussel</name>
    <name type="synonym">Anodonta woodiana</name>
    <dbReference type="NCBI Taxonomy" id="1069815"/>
    <lineage>
        <taxon>Eukaryota</taxon>
        <taxon>Metazoa</taxon>
        <taxon>Spiralia</taxon>
        <taxon>Lophotrochozoa</taxon>
        <taxon>Mollusca</taxon>
        <taxon>Bivalvia</taxon>
        <taxon>Autobranchia</taxon>
        <taxon>Heteroconchia</taxon>
        <taxon>Palaeoheterodonta</taxon>
        <taxon>Unionida</taxon>
        <taxon>Unionoidea</taxon>
        <taxon>Unionidae</taxon>
        <taxon>Unioninae</taxon>
        <taxon>Sinanodonta</taxon>
    </lineage>
</organism>
<protein>
    <recommendedName>
        <fullName evidence="5">Mitochondria-eating protein</fullName>
    </recommendedName>
    <alternativeName>
        <fullName evidence="12">Spermatogenesis-associated protein 18</fullName>
    </alternativeName>
</protein>
<keyword evidence="6" id="KW-0963">Cytoplasm</keyword>
<evidence type="ECO:0000256" key="2">
    <source>
        <dbReference type="ARBA" id="ARBA00004305"/>
    </source>
</evidence>
<feature type="compositionally biased region" description="Low complexity" evidence="13">
    <location>
        <begin position="116"/>
        <end position="130"/>
    </location>
</feature>
<dbReference type="InterPro" id="IPR026169">
    <property type="entry name" value="MIEAP"/>
</dbReference>
<evidence type="ECO:0000256" key="7">
    <source>
        <dbReference type="ARBA" id="ARBA00022787"/>
    </source>
</evidence>
<evidence type="ECO:0000256" key="5">
    <source>
        <dbReference type="ARBA" id="ARBA00019863"/>
    </source>
</evidence>
<evidence type="ECO:0000256" key="8">
    <source>
        <dbReference type="ARBA" id="ARBA00023054"/>
    </source>
</evidence>
<feature type="compositionally biased region" description="Polar residues" evidence="13">
    <location>
        <begin position="138"/>
        <end position="150"/>
    </location>
</feature>
<name>A0ABD3WZL6_SINWO</name>
<evidence type="ECO:0000259" key="14">
    <source>
        <dbReference type="Pfam" id="PF16026"/>
    </source>
</evidence>
<evidence type="ECO:0000256" key="4">
    <source>
        <dbReference type="ARBA" id="ARBA00008233"/>
    </source>
</evidence>
<dbReference type="Proteomes" id="UP001634394">
    <property type="component" value="Unassembled WGS sequence"/>
</dbReference>
<dbReference type="PANTHER" id="PTHR21771">
    <property type="entry name" value="MITOCHONDRIA-EATING PROTEIN-RELATED"/>
    <property type="match status" value="1"/>
</dbReference>
<keyword evidence="10" id="KW-0496">Mitochondrion</keyword>
<evidence type="ECO:0000256" key="3">
    <source>
        <dbReference type="ARBA" id="ARBA00004496"/>
    </source>
</evidence>
<keyword evidence="11" id="KW-0472">Membrane</keyword>
<comment type="caution">
    <text evidence="15">The sequence shown here is derived from an EMBL/GenBank/DDBJ whole genome shotgun (WGS) entry which is preliminary data.</text>
</comment>
<keyword evidence="7" id="KW-1000">Mitochondrion outer membrane</keyword>
<evidence type="ECO:0000313" key="16">
    <source>
        <dbReference type="Proteomes" id="UP001634394"/>
    </source>
</evidence>
<dbReference type="GO" id="GO:0008289">
    <property type="term" value="F:lipid binding"/>
    <property type="evidence" value="ECO:0007669"/>
    <property type="project" value="UniProtKB-KW"/>
</dbReference>
<evidence type="ECO:0000256" key="1">
    <source>
        <dbReference type="ARBA" id="ARBA00004294"/>
    </source>
</evidence>
<evidence type="ECO:0000256" key="9">
    <source>
        <dbReference type="ARBA" id="ARBA00023121"/>
    </source>
</evidence>
<dbReference type="InterPro" id="IPR031981">
    <property type="entry name" value="MIEAP_C"/>
</dbReference>
<evidence type="ECO:0000256" key="13">
    <source>
        <dbReference type="SAM" id="MobiDB-lite"/>
    </source>
</evidence>
<evidence type="ECO:0000256" key="11">
    <source>
        <dbReference type="ARBA" id="ARBA00023136"/>
    </source>
</evidence>
<dbReference type="EMBL" id="JBJQND010000004">
    <property type="protein sequence ID" value="KAL3878816.1"/>
    <property type="molecule type" value="Genomic_DNA"/>
</dbReference>
<dbReference type="PANTHER" id="PTHR21771:SF0">
    <property type="entry name" value="MITOCHONDRIA-EATING PROTEIN"/>
    <property type="match status" value="1"/>
</dbReference>
<dbReference type="GO" id="GO:0005741">
    <property type="term" value="C:mitochondrial outer membrane"/>
    <property type="evidence" value="ECO:0007669"/>
    <property type="project" value="UniProtKB-SubCell"/>
</dbReference>
<comment type="similarity">
    <text evidence="4">Belongs to the MIEAP family.</text>
</comment>
<dbReference type="Pfam" id="PF16026">
    <property type="entry name" value="MIEAP"/>
    <property type="match status" value="1"/>
</dbReference>
<evidence type="ECO:0000313" key="15">
    <source>
        <dbReference type="EMBL" id="KAL3878816.1"/>
    </source>
</evidence>
<feature type="region of interest" description="Disordered" evidence="13">
    <location>
        <begin position="208"/>
        <end position="237"/>
    </location>
</feature>
<feature type="region of interest" description="Disordered" evidence="13">
    <location>
        <begin position="94"/>
        <end position="161"/>
    </location>
</feature>
<accession>A0ABD3WZL6</accession>
<sequence length="495" mass="56681">MESTESPSYILFFKCTDLSRYSEDELNKINSEFMKDYQKLKGIEFSPFLFGNYIHMIRSKKWKEAEEIQKGAQDECEKLLYFLVIKGLRSDHQQSQSSTVSVHGQTHPESNALKPQQQRQRQSQQQISKLQQRKEIAKTNSRPAETNLVPNSKVKANKAQTKRAISLVNTSDGLVLNKDKKSHIKEKKLTKEESKENLSKAKQIPENAMTTKSSGKTKMVPDSAKNVDKTRSTKRVQHSNTYQTITQGPVYYKTSGILEGRSSLTDESEKMRRSEEASLLLVQGNPNIADLSDSNRPVKLAERYSELYSNEYTDAFEELTTKQISERDIIQILLTIISNAYIYCLGKAKDESIRINVEVQTDVKKQGYRSENAETIWKAQVAQCLKQRGLRIKDTICQNFIGQELPKFLQHPLLPMGNKLATYVSSSVEIVWLMCIQDPPLCMKWTDNNNKKKEFDTSLYRFYTKSGRYVDYCVWPVLLLYDGGPVLTKGIAQGK</sequence>
<evidence type="ECO:0000256" key="6">
    <source>
        <dbReference type="ARBA" id="ARBA00022490"/>
    </source>
</evidence>